<dbReference type="InterPro" id="IPR003509">
    <property type="entry name" value="UPF0102_YraN-like"/>
</dbReference>
<dbReference type="SUPFAM" id="SSF52980">
    <property type="entry name" value="Restriction endonuclease-like"/>
    <property type="match status" value="1"/>
</dbReference>
<dbReference type="Proteomes" id="UP000254939">
    <property type="component" value="Unassembled WGS sequence"/>
</dbReference>
<comment type="caution">
    <text evidence="3">The sequence shown here is derived from an EMBL/GenBank/DDBJ whole genome shotgun (WGS) entry which is preliminary data.</text>
</comment>
<evidence type="ECO:0000313" key="4">
    <source>
        <dbReference type="Proteomes" id="UP000254939"/>
    </source>
</evidence>
<dbReference type="PANTHER" id="PTHR34039:SF1">
    <property type="entry name" value="UPF0102 PROTEIN YRAN"/>
    <property type="match status" value="1"/>
</dbReference>
<dbReference type="PANTHER" id="PTHR34039">
    <property type="entry name" value="UPF0102 PROTEIN YRAN"/>
    <property type="match status" value="1"/>
</dbReference>
<dbReference type="GO" id="GO:0003676">
    <property type="term" value="F:nucleic acid binding"/>
    <property type="evidence" value="ECO:0007669"/>
    <property type="project" value="InterPro"/>
</dbReference>
<organism evidence="3 4">
    <name type="scientific">Rhizobium grahamii</name>
    <dbReference type="NCBI Taxonomy" id="1120045"/>
    <lineage>
        <taxon>Bacteria</taxon>
        <taxon>Pseudomonadati</taxon>
        <taxon>Pseudomonadota</taxon>
        <taxon>Alphaproteobacteria</taxon>
        <taxon>Hyphomicrobiales</taxon>
        <taxon>Rhizobiaceae</taxon>
        <taxon>Rhizobium/Agrobacterium group</taxon>
        <taxon>Rhizobium</taxon>
    </lineage>
</organism>
<evidence type="ECO:0000256" key="2">
    <source>
        <dbReference type="HAMAP-Rule" id="MF_00048"/>
    </source>
</evidence>
<dbReference type="EMBL" id="NAAC01000003">
    <property type="protein sequence ID" value="RDJ15792.1"/>
    <property type="molecule type" value="Genomic_DNA"/>
</dbReference>
<comment type="similarity">
    <text evidence="1 2">Belongs to the UPF0102 family.</text>
</comment>
<dbReference type="OrthoDB" id="9812968at2"/>
<dbReference type="HAMAP" id="MF_00048">
    <property type="entry name" value="UPF0102"/>
    <property type="match status" value="1"/>
</dbReference>
<dbReference type="NCBIfam" id="NF009151">
    <property type="entry name" value="PRK12497.1-5"/>
    <property type="match status" value="1"/>
</dbReference>
<dbReference type="InterPro" id="IPR011335">
    <property type="entry name" value="Restrct_endonuc-II-like"/>
</dbReference>
<reference evidence="3 4" key="1">
    <citation type="submission" date="2017-03" db="EMBL/GenBank/DDBJ databases">
        <title>Genome analysis of Rhizobial strains effectives or ineffectives for nitrogen fixation isolated from bean seeds.</title>
        <authorList>
            <person name="Peralta H."/>
            <person name="Aguilar-Vera A."/>
            <person name="Mora Y."/>
            <person name="Vargas-Lagunas C."/>
            <person name="Girard L."/>
            <person name="Mora J."/>
        </authorList>
    </citation>
    <scope>NUCLEOTIDE SEQUENCE [LARGE SCALE GENOMIC DNA]</scope>
    <source>
        <strain evidence="3 4">CCGM3</strain>
    </source>
</reference>
<sequence>MGDKAPPAADRRRALRRGHVSEYFAALYLMLKGYRIVAMRYRTKLGEIDIIARKRNLAIFVEVKARREEMIAIDAVSPTAQKRIRAASDIWLQRQRDYALLSQRYDIVAILPGRLPRHFPNAF</sequence>
<dbReference type="InterPro" id="IPR011856">
    <property type="entry name" value="tRNA_endonuc-like_dom_sf"/>
</dbReference>
<proteinExistence type="inferred from homology"/>
<protein>
    <recommendedName>
        <fullName evidence="2">UPF0102 protein B5K06_01800</fullName>
    </recommendedName>
</protein>
<gene>
    <name evidence="3" type="ORF">B5K06_01800</name>
</gene>
<accession>A0A370KVP6</accession>
<evidence type="ECO:0000256" key="1">
    <source>
        <dbReference type="ARBA" id="ARBA00006738"/>
    </source>
</evidence>
<dbReference type="RefSeq" id="WP_114710902.1">
    <property type="nucleotide sequence ID" value="NZ_KZ857258.1"/>
</dbReference>
<name>A0A370KVP6_9HYPH</name>
<evidence type="ECO:0000313" key="3">
    <source>
        <dbReference type="EMBL" id="RDJ15792.1"/>
    </source>
</evidence>
<dbReference type="Gene3D" id="3.40.1350.10">
    <property type="match status" value="1"/>
</dbReference>
<dbReference type="AlphaFoldDB" id="A0A370KVP6"/>
<dbReference type="Pfam" id="PF02021">
    <property type="entry name" value="UPF0102"/>
    <property type="match status" value="1"/>
</dbReference>